<protein>
    <submittedName>
        <fullName evidence="1">Uncharacterized protein</fullName>
    </submittedName>
</protein>
<evidence type="ECO:0000313" key="2">
    <source>
        <dbReference type="Proteomes" id="UP000298471"/>
    </source>
</evidence>
<evidence type="ECO:0000313" key="1">
    <source>
        <dbReference type="EMBL" id="TGE29822.1"/>
    </source>
</evidence>
<organism evidence="1 2">
    <name type="scientific">Hymenobacter metallicola</name>
    <dbReference type="NCBI Taxonomy" id="2563114"/>
    <lineage>
        <taxon>Bacteria</taxon>
        <taxon>Pseudomonadati</taxon>
        <taxon>Bacteroidota</taxon>
        <taxon>Cytophagia</taxon>
        <taxon>Cytophagales</taxon>
        <taxon>Hymenobacteraceae</taxon>
        <taxon>Hymenobacter</taxon>
    </lineage>
</organism>
<dbReference type="RefSeq" id="WP_167856350.1">
    <property type="nucleotide sequence ID" value="NZ_SRMB01000001.1"/>
</dbReference>
<keyword evidence="2" id="KW-1185">Reference proteome</keyword>
<dbReference type="EMBL" id="SRMB01000001">
    <property type="protein sequence ID" value="TGE29822.1"/>
    <property type="molecule type" value="Genomic_DNA"/>
</dbReference>
<dbReference type="AlphaFoldDB" id="A0A4Z0QM50"/>
<proteinExistence type="predicted"/>
<sequence length="711" mass="81522">MKKEKDGRMWDVIGEYTLGSPVVPDRSEFLNGHITKKKDQKFAHTALPTPEEYLAWPRYKQQQLEDQEWDRRENGVWFYNDGVPTYITGRHYFYLNYHRYGSKKPDYREHNRRFYWWWEHVMTSPNCLGGYLQTRRRDGKTSRFASIGVEGATRIAFFRFGIQSKNEESAEETVYRKEVIPAVDALKEAPWFAPQMAGSSRPKYEIVFDTPVNQKKGAANMPDRVKGLKSKIFWKESTETALDGDGVTFFLNDEVGKKQKFNSYNRWSVVSKQFEPDGEIVGKGANTTTSDEDDDDSVGMCAQFWNNSNQTLIGPNGYDPKNPLIRTASGLFRLFIPAYEGFKVDEYGRDTAAGKEHFLARRRSVAHDPILLLKEKRANPFTIEEALSPSVKVDCVVNAEHVGHVLSHLAQLDQPIYRRYRLDWTDESKTKVKAMQDEVAGRFYISWLPPDSWLNQVEATGRIKTKYGEVVKWKPLNTHRFGSGADPVDHRDPEKLSGASLTALTLFYKFDEDMEALPDDAPHYWPSHSQILEYAERMSDPNVYFEDVIKAIHFFGCSIFPETNRPALKEELMGRGYEAFISKRPASTQTEHTKNQKNAGAASSPLMIGRYTEEWVKYVSQYVGTSLSKNSRGEVGINDDGIPYDPRRMPFPRTLNQILQFDPNKTTKFDLSVSGGYALCDITRYQPFKSAPAADTLPSLAAFDPRNYFNN</sequence>
<dbReference type="Proteomes" id="UP000298471">
    <property type="component" value="Unassembled WGS sequence"/>
</dbReference>
<gene>
    <name evidence="1" type="ORF">E5K02_10285</name>
</gene>
<accession>A0A4Z0QM50</accession>
<reference evidence="1 2" key="1">
    <citation type="submission" date="2019-04" db="EMBL/GenBank/DDBJ databases">
        <authorList>
            <person name="Feng G."/>
            <person name="Zhang J."/>
            <person name="Zhu H."/>
        </authorList>
    </citation>
    <scope>NUCLEOTIDE SEQUENCE [LARGE SCALE GENOMIC DNA]</scope>
    <source>
        <strain evidence="1 2">9PBR-1</strain>
    </source>
</reference>
<name>A0A4Z0QM50_9BACT</name>
<comment type="caution">
    <text evidence="1">The sequence shown here is derived from an EMBL/GenBank/DDBJ whole genome shotgun (WGS) entry which is preliminary data.</text>
</comment>